<feature type="transmembrane region" description="Helical" evidence="1">
    <location>
        <begin position="128"/>
        <end position="150"/>
    </location>
</feature>
<dbReference type="Pfam" id="PF19700">
    <property type="entry name" value="DUF6198"/>
    <property type="match status" value="1"/>
</dbReference>
<dbReference type="PANTHER" id="PTHR40078">
    <property type="entry name" value="INTEGRAL MEMBRANE PROTEIN-RELATED"/>
    <property type="match status" value="1"/>
</dbReference>
<feature type="transmembrane region" description="Helical" evidence="1">
    <location>
        <begin position="30"/>
        <end position="50"/>
    </location>
</feature>
<evidence type="ECO:0000256" key="1">
    <source>
        <dbReference type="SAM" id="Phobius"/>
    </source>
</evidence>
<name>A0A1Y4N1B8_9FIRM</name>
<gene>
    <name evidence="2" type="ORF">B5F11_08420</name>
</gene>
<evidence type="ECO:0000313" key="2">
    <source>
        <dbReference type="EMBL" id="OUP69655.1"/>
    </source>
</evidence>
<accession>A0A1Y4N1B8</accession>
<dbReference type="Proteomes" id="UP000196386">
    <property type="component" value="Unassembled WGS sequence"/>
</dbReference>
<keyword evidence="1" id="KW-1133">Transmembrane helix</keyword>
<keyword evidence="1" id="KW-0472">Membrane</keyword>
<evidence type="ECO:0008006" key="4">
    <source>
        <dbReference type="Google" id="ProtNLM"/>
    </source>
</evidence>
<organism evidence="2 3">
    <name type="scientific">Anaerotruncus colihominis</name>
    <dbReference type="NCBI Taxonomy" id="169435"/>
    <lineage>
        <taxon>Bacteria</taxon>
        <taxon>Bacillati</taxon>
        <taxon>Bacillota</taxon>
        <taxon>Clostridia</taxon>
        <taxon>Eubacteriales</taxon>
        <taxon>Oscillospiraceae</taxon>
        <taxon>Anaerotruncus</taxon>
    </lineage>
</organism>
<feature type="transmembrane region" description="Helical" evidence="1">
    <location>
        <begin position="194"/>
        <end position="214"/>
    </location>
</feature>
<evidence type="ECO:0000313" key="3">
    <source>
        <dbReference type="Proteomes" id="UP000196386"/>
    </source>
</evidence>
<feature type="transmembrane region" description="Helical" evidence="1">
    <location>
        <begin position="102"/>
        <end position="122"/>
    </location>
</feature>
<sequence>MVSLRSCTNWYSFLAAKEAQNMIREYCRRIGMLILGLVVSAVGIVMMLQANVGLEPWSVLQEGLSHTLGITYGTASALVGAVAIGVAAACNEHVGFGTILNIVLCAIMIDCLLALGLIPLMTSLPSGIFMLLCGLELLAIGTWLYMRAALGSGPRDALMVALARKTGRSVGLCRAAVELLVILLGWLLGGRVGIGTVISALALGSLFNLNFALFRFKASELHQESVSETVHRLRRSIAGR</sequence>
<feature type="transmembrane region" description="Helical" evidence="1">
    <location>
        <begin position="70"/>
        <end position="90"/>
    </location>
</feature>
<feature type="transmembrane region" description="Helical" evidence="1">
    <location>
        <begin position="171"/>
        <end position="188"/>
    </location>
</feature>
<dbReference type="PANTHER" id="PTHR40078:SF1">
    <property type="entry name" value="INTEGRAL MEMBRANE PROTEIN"/>
    <property type="match status" value="1"/>
</dbReference>
<reference evidence="3" key="1">
    <citation type="submission" date="2017-04" db="EMBL/GenBank/DDBJ databases">
        <title>Function of individual gut microbiota members based on whole genome sequencing of pure cultures obtained from chicken caecum.</title>
        <authorList>
            <person name="Medvecky M."/>
            <person name="Cejkova D."/>
            <person name="Polansky O."/>
            <person name="Karasova D."/>
            <person name="Kubasova T."/>
            <person name="Cizek A."/>
            <person name="Rychlik I."/>
        </authorList>
    </citation>
    <scope>NUCLEOTIDE SEQUENCE [LARGE SCALE GENOMIC DNA]</scope>
    <source>
        <strain evidence="3">An175</strain>
    </source>
</reference>
<comment type="caution">
    <text evidence="2">The sequence shown here is derived from an EMBL/GenBank/DDBJ whole genome shotgun (WGS) entry which is preliminary data.</text>
</comment>
<proteinExistence type="predicted"/>
<dbReference type="InterPro" id="IPR038750">
    <property type="entry name" value="YczE/YyaS-like"/>
</dbReference>
<protein>
    <recommendedName>
        <fullName evidence="4">YitT family protein</fullName>
    </recommendedName>
</protein>
<dbReference type="AlphaFoldDB" id="A0A1Y4N1B8"/>
<dbReference type="EMBL" id="NFKP01000008">
    <property type="protein sequence ID" value="OUP69655.1"/>
    <property type="molecule type" value="Genomic_DNA"/>
</dbReference>
<keyword evidence="1" id="KW-0812">Transmembrane</keyword>